<dbReference type="Proteomes" id="UP001633002">
    <property type="component" value="Unassembled WGS sequence"/>
</dbReference>
<dbReference type="PANTHER" id="PTHR30372:SF5">
    <property type="entry name" value="LIPID-A-DISACCHARIDE SYNTHASE"/>
    <property type="match status" value="1"/>
</dbReference>
<keyword evidence="2" id="KW-1185">Reference proteome</keyword>
<dbReference type="PANTHER" id="PTHR30372">
    <property type="entry name" value="LIPID-A-DISACCHARIDE SYNTHASE"/>
    <property type="match status" value="1"/>
</dbReference>
<evidence type="ECO:0000313" key="1">
    <source>
        <dbReference type="EMBL" id="KAL3687671.1"/>
    </source>
</evidence>
<evidence type="ECO:0000313" key="2">
    <source>
        <dbReference type="Proteomes" id="UP001633002"/>
    </source>
</evidence>
<name>A0ABD3HC95_9MARC</name>
<protein>
    <submittedName>
        <fullName evidence="1">Uncharacterized protein</fullName>
    </submittedName>
</protein>
<dbReference type="EMBL" id="JBJQOH010000004">
    <property type="protein sequence ID" value="KAL3687671.1"/>
    <property type="molecule type" value="Genomic_DNA"/>
</dbReference>
<comment type="caution">
    <text evidence="1">The sequence shown here is derived from an EMBL/GenBank/DDBJ whole genome shotgun (WGS) entry which is preliminary data.</text>
</comment>
<dbReference type="InterPro" id="IPR003835">
    <property type="entry name" value="Glyco_trans_19"/>
</dbReference>
<proteinExistence type="predicted"/>
<gene>
    <name evidence="1" type="ORF">R1sor_013980</name>
</gene>
<reference evidence="1 2" key="1">
    <citation type="submission" date="2024-09" db="EMBL/GenBank/DDBJ databases">
        <title>Chromosome-scale assembly of Riccia sorocarpa.</title>
        <authorList>
            <person name="Paukszto L."/>
        </authorList>
    </citation>
    <scope>NUCLEOTIDE SEQUENCE [LARGE SCALE GENOMIC DNA]</scope>
    <source>
        <strain evidence="1">LP-2024</strain>
        <tissue evidence="1">Aerial parts of the thallus</tissue>
    </source>
</reference>
<sequence length="197" mass="21484">MDLLKGSSGAVLSNTLGSLITLDIDGNPQLRARRVINVGAFRNVSMQLNHEGHLERKSWRTATISKCTSSRVVVLCSSGQPAAKEEAPADVVLLSNGPGEVATWVKPVLDSLRRQSGNSHPSLRISVVLQPCPHASGREVELVESYQQVDRCLGPENFWKLVLLGRTETGWTWSKKGVCVFLGGDQFYTVSVPPTYI</sequence>
<organism evidence="1 2">
    <name type="scientific">Riccia sorocarpa</name>
    <dbReference type="NCBI Taxonomy" id="122646"/>
    <lineage>
        <taxon>Eukaryota</taxon>
        <taxon>Viridiplantae</taxon>
        <taxon>Streptophyta</taxon>
        <taxon>Embryophyta</taxon>
        <taxon>Marchantiophyta</taxon>
        <taxon>Marchantiopsida</taxon>
        <taxon>Marchantiidae</taxon>
        <taxon>Marchantiales</taxon>
        <taxon>Ricciaceae</taxon>
        <taxon>Riccia</taxon>
    </lineage>
</organism>
<dbReference type="AlphaFoldDB" id="A0ABD3HC95"/>
<accession>A0ABD3HC95</accession>